<reference evidence="2" key="1">
    <citation type="submission" date="2021-11" db="EMBL/GenBank/DDBJ databases">
        <title>Purpureocillium_takamizusanense_genome.</title>
        <authorList>
            <person name="Nguyen N.-H."/>
        </authorList>
    </citation>
    <scope>NUCLEOTIDE SEQUENCE</scope>
    <source>
        <strain evidence="2">PT3</strain>
    </source>
</reference>
<gene>
    <name evidence="2" type="ORF">JDV02_008118</name>
</gene>
<keyword evidence="3" id="KW-1185">Reference proteome</keyword>
<evidence type="ECO:0000313" key="2">
    <source>
        <dbReference type="EMBL" id="UNI22209.1"/>
    </source>
</evidence>
<feature type="region of interest" description="Disordered" evidence="1">
    <location>
        <begin position="207"/>
        <end position="230"/>
    </location>
</feature>
<protein>
    <submittedName>
        <fullName evidence="2">Uncharacterized protein</fullName>
    </submittedName>
</protein>
<dbReference type="Proteomes" id="UP000829364">
    <property type="component" value="Chromosome 8"/>
</dbReference>
<organism evidence="2 3">
    <name type="scientific">Purpureocillium takamizusanense</name>
    <dbReference type="NCBI Taxonomy" id="2060973"/>
    <lineage>
        <taxon>Eukaryota</taxon>
        <taxon>Fungi</taxon>
        <taxon>Dikarya</taxon>
        <taxon>Ascomycota</taxon>
        <taxon>Pezizomycotina</taxon>
        <taxon>Sordariomycetes</taxon>
        <taxon>Hypocreomycetidae</taxon>
        <taxon>Hypocreales</taxon>
        <taxon>Ophiocordycipitaceae</taxon>
        <taxon>Purpureocillium</taxon>
    </lineage>
</organism>
<sequence length="297" mass="32341">MQSASQRSLRLGSPPSDPAASEARTRSGVRCGFICHAQLLLVVCAGTSRRKKYAHTYSIQAHTPRSGRSTYAKLSPPTLLLLPNRNLGGYWQSPTSTWAPPTALIKCLDKYAKQPIVDCERRCLDVGSNAEASRLYDHYVRSRYVIERAPLSSLTPCATRGRGTTRCRALYRRGDDLGGAVSCGLHPAEQITSMARDGRSAMTPATTSIHSASRDGQRGRIITASPSSSPARRCHIGMLLESPSSAFVSRRDGRSVHFPLGPGAGRGAIRHLFLPQQPCVVRGWACRCVRAYLLLLL</sequence>
<dbReference type="GeneID" id="72070066"/>
<proteinExistence type="predicted"/>
<dbReference type="AlphaFoldDB" id="A0A9Q8QJJ7"/>
<name>A0A9Q8QJJ7_9HYPO</name>
<evidence type="ECO:0000313" key="3">
    <source>
        <dbReference type="Proteomes" id="UP000829364"/>
    </source>
</evidence>
<dbReference type="EMBL" id="CP086361">
    <property type="protein sequence ID" value="UNI22209.1"/>
    <property type="molecule type" value="Genomic_DNA"/>
</dbReference>
<dbReference type="RefSeq" id="XP_047845690.1">
    <property type="nucleotide sequence ID" value="XM_047989685.1"/>
</dbReference>
<dbReference type="KEGG" id="ptkz:JDV02_008118"/>
<evidence type="ECO:0000256" key="1">
    <source>
        <dbReference type="SAM" id="MobiDB-lite"/>
    </source>
</evidence>
<accession>A0A9Q8QJJ7</accession>
<feature type="region of interest" description="Disordered" evidence="1">
    <location>
        <begin position="1"/>
        <end position="22"/>
    </location>
</feature>